<evidence type="ECO:0000313" key="2">
    <source>
        <dbReference type="EMBL" id="OEV10040.1"/>
    </source>
</evidence>
<reference evidence="2 3" key="1">
    <citation type="journal article" date="2016" name="Front. Microbiol.">
        <title>Comparative Genomics Analysis of Streptomyces Species Reveals Their Adaptation to the Marine Environment and Their Diversity at the Genomic Level.</title>
        <authorList>
            <person name="Tian X."/>
            <person name="Zhang Z."/>
            <person name="Yang T."/>
            <person name="Chen M."/>
            <person name="Li J."/>
            <person name="Chen F."/>
            <person name="Yang J."/>
            <person name="Li W."/>
            <person name="Zhang B."/>
            <person name="Zhang Z."/>
            <person name="Wu J."/>
            <person name="Zhang C."/>
            <person name="Long L."/>
            <person name="Xiao J."/>
        </authorList>
    </citation>
    <scope>NUCLEOTIDE SEQUENCE [LARGE SCALE GENOMIC DNA]</scope>
    <source>
        <strain evidence="2 3">SCSIO 10429</strain>
    </source>
</reference>
<keyword evidence="3" id="KW-1185">Reference proteome</keyword>
<accession>A0A1E7L1I0</accession>
<feature type="non-terminal residue" evidence="2">
    <location>
        <position position="1"/>
    </location>
</feature>
<feature type="region of interest" description="Disordered" evidence="1">
    <location>
        <begin position="189"/>
        <end position="220"/>
    </location>
</feature>
<dbReference type="Proteomes" id="UP000176005">
    <property type="component" value="Unassembled WGS sequence"/>
</dbReference>
<comment type="caution">
    <text evidence="2">The sequence shown here is derived from an EMBL/GenBank/DDBJ whole genome shotgun (WGS) entry which is preliminary data.</text>
</comment>
<proteinExistence type="predicted"/>
<dbReference type="EMBL" id="LJGW01000327">
    <property type="protein sequence ID" value="OEV10040.1"/>
    <property type="molecule type" value="Genomic_DNA"/>
</dbReference>
<name>A0A1E7L1I0_9ACTN</name>
<feature type="compositionally biased region" description="Low complexity" evidence="1">
    <location>
        <begin position="1"/>
        <end position="17"/>
    </location>
</feature>
<sequence length="220" mass="22707">ASSAAAPRPSAGEAAGEAAEEAAGEVLGERTAAAVRAGDSLPTGVHGPVVTHPVQPPVDYPAGQVCAFASHADFPVDDMTVRTWYDEEDRPVFATASGPLVMVVTNLADGRTVTRDISGSGTMTYLDDGSRILSGGDWGAGFHTADRPVHNKWIVSRGSMSVQISEKDGTTSRRLLDLQGPYEDLCETLGREGGAGQDAGRDAGQTTERGAAASRAAAAR</sequence>
<evidence type="ECO:0000256" key="1">
    <source>
        <dbReference type="SAM" id="MobiDB-lite"/>
    </source>
</evidence>
<evidence type="ECO:0000313" key="3">
    <source>
        <dbReference type="Proteomes" id="UP000176005"/>
    </source>
</evidence>
<dbReference type="RefSeq" id="WP_171908720.1">
    <property type="nucleotide sequence ID" value="NZ_LJGW01000327.1"/>
</dbReference>
<dbReference type="AlphaFoldDB" id="A0A1E7L1I0"/>
<dbReference type="PATRIC" id="fig|518642.10.peg.4192"/>
<feature type="compositionally biased region" description="Low complexity" evidence="1">
    <location>
        <begin position="202"/>
        <end position="220"/>
    </location>
</feature>
<gene>
    <name evidence="2" type="ORF">AN218_19275</name>
</gene>
<protein>
    <submittedName>
        <fullName evidence="2">Uncharacterized protein</fullName>
    </submittedName>
</protein>
<feature type="region of interest" description="Disordered" evidence="1">
    <location>
        <begin position="1"/>
        <end position="25"/>
    </location>
</feature>
<organism evidence="2 3">
    <name type="scientific">Streptomyces nanshensis</name>
    <dbReference type="NCBI Taxonomy" id="518642"/>
    <lineage>
        <taxon>Bacteria</taxon>
        <taxon>Bacillati</taxon>
        <taxon>Actinomycetota</taxon>
        <taxon>Actinomycetes</taxon>
        <taxon>Kitasatosporales</taxon>
        <taxon>Streptomycetaceae</taxon>
        <taxon>Streptomyces</taxon>
    </lineage>
</organism>